<gene>
    <name evidence="1" type="ORF">RFI_25173</name>
</gene>
<protein>
    <submittedName>
        <fullName evidence="1">Uncharacterized protein</fullName>
    </submittedName>
</protein>
<comment type="caution">
    <text evidence="1">The sequence shown here is derived from an EMBL/GenBank/DDBJ whole genome shotgun (WGS) entry which is preliminary data.</text>
</comment>
<sequence length="126" mass="14993">MEEDKAIVQFLTENNFKNIVETVSKLSKSYITLEDLMMYREKEIKNKLKKQRELCECLNIDILSKIDLCKILRNTQGSRCYYDAKNERPIVSTVILSNDAEEQLQKIYIKYKKCPEKKESFEKKKN</sequence>
<dbReference type="Proteomes" id="UP000023152">
    <property type="component" value="Unassembled WGS sequence"/>
</dbReference>
<keyword evidence="2" id="KW-1185">Reference proteome</keyword>
<accession>X6MGM8</accession>
<reference evidence="1 2" key="1">
    <citation type="journal article" date="2013" name="Curr. Biol.">
        <title>The Genome of the Foraminiferan Reticulomyxa filosa.</title>
        <authorList>
            <person name="Glockner G."/>
            <person name="Hulsmann N."/>
            <person name="Schleicher M."/>
            <person name="Noegel A.A."/>
            <person name="Eichinger L."/>
            <person name="Gallinger C."/>
            <person name="Pawlowski J."/>
            <person name="Sierra R."/>
            <person name="Euteneuer U."/>
            <person name="Pillet L."/>
            <person name="Moustafa A."/>
            <person name="Platzer M."/>
            <person name="Groth M."/>
            <person name="Szafranski K."/>
            <person name="Schliwa M."/>
        </authorList>
    </citation>
    <scope>NUCLEOTIDE SEQUENCE [LARGE SCALE GENOMIC DNA]</scope>
</reference>
<dbReference type="AlphaFoldDB" id="X6MGM8"/>
<evidence type="ECO:0000313" key="1">
    <source>
        <dbReference type="EMBL" id="ETO12205.1"/>
    </source>
</evidence>
<proteinExistence type="predicted"/>
<dbReference type="EMBL" id="ASPP01021641">
    <property type="protein sequence ID" value="ETO12205.1"/>
    <property type="molecule type" value="Genomic_DNA"/>
</dbReference>
<evidence type="ECO:0000313" key="2">
    <source>
        <dbReference type="Proteomes" id="UP000023152"/>
    </source>
</evidence>
<organism evidence="1 2">
    <name type="scientific">Reticulomyxa filosa</name>
    <dbReference type="NCBI Taxonomy" id="46433"/>
    <lineage>
        <taxon>Eukaryota</taxon>
        <taxon>Sar</taxon>
        <taxon>Rhizaria</taxon>
        <taxon>Retaria</taxon>
        <taxon>Foraminifera</taxon>
        <taxon>Monothalamids</taxon>
        <taxon>Reticulomyxidae</taxon>
        <taxon>Reticulomyxa</taxon>
    </lineage>
</organism>
<name>X6MGM8_RETFI</name>